<name>A0ABD3HZZ9_9MARC</name>
<dbReference type="InterPro" id="IPR055373">
    <property type="entry name" value="Ribophorin_II_N"/>
</dbReference>
<evidence type="ECO:0000256" key="2">
    <source>
        <dbReference type="ARBA" id="ARBA00004477"/>
    </source>
</evidence>
<evidence type="ECO:0000256" key="7">
    <source>
        <dbReference type="ARBA" id="ARBA00022824"/>
    </source>
</evidence>
<dbReference type="PANTHER" id="PTHR12640">
    <property type="entry name" value="RIBOPHORIN II"/>
    <property type="match status" value="1"/>
</dbReference>
<evidence type="ECO:0000256" key="9">
    <source>
        <dbReference type="ARBA" id="ARBA00023136"/>
    </source>
</evidence>
<evidence type="ECO:0000313" key="16">
    <source>
        <dbReference type="Proteomes" id="UP001633002"/>
    </source>
</evidence>
<comment type="subunit">
    <text evidence="10">Component of the oligosaccharyltransferase (OST) complex.</text>
</comment>
<evidence type="ECO:0000259" key="14">
    <source>
        <dbReference type="Pfam" id="PF25147"/>
    </source>
</evidence>
<dbReference type="GO" id="GO:0008250">
    <property type="term" value="C:oligosaccharyltransferase complex"/>
    <property type="evidence" value="ECO:0007669"/>
    <property type="project" value="UniProtKB-UniRule"/>
</dbReference>
<organism evidence="15 16">
    <name type="scientific">Riccia sorocarpa</name>
    <dbReference type="NCBI Taxonomy" id="122646"/>
    <lineage>
        <taxon>Eukaryota</taxon>
        <taxon>Viridiplantae</taxon>
        <taxon>Streptophyta</taxon>
        <taxon>Embryophyta</taxon>
        <taxon>Marchantiophyta</taxon>
        <taxon>Marchantiopsida</taxon>
        <taxon>Marchantiidae</taxon>
        <taxon>Marchantiales</taxon>
        <taxon>Ricciaceae</taxon>
        <taxon>Riccia</taxon>
    </lineage>
</organism>
<dbReference type="Proteomes" id="UP001633002">
    <property type="component" value="Unassembled WGS sequence"/>
</dbReference>
<evidence type="ECO:0000259" key="11">
    <source>
        <dbReference type="Pfam" id="PF05817"/>
    </source>
</evidence>
<feature type="signal peptide" evidence="10">
    <location>
        <begin position="1"/>
        <end position="22"/>
    </location>
</feature>
<feature type="transmembrane region" description="Helical" evidence="10">
    <location>
        <begin position="657"/>
        <end position="679"/>
    </location>
</feature>
<accession>A0ABD3HZZ9</accession>
<evidence type="ECO:0000313" key="15">
    <source>
        <dbReference type="EMBL" id="KAL3696369.1"/>
    </source>
</evidence>
<keyword evidence="16" id="KW-1185">Reference proteome</keyword>
<evidence type="ECO:0000256" key="1">
    <source>
        <dbReference type="ARBA" id="ARBA00002791"/>
    </source>
</evidence>
<evidence type="ECO:0000256" key="6">
    <source>
        <dbReference type="ARBA" id="ARBA00022729"/>
    </source>
</evidence>
<dbReference type="Pfam" id="PF05817">
    <property type="entry name" value="Ribophorin_II"/>
    <property type="match status" value="1"/>
</dbReference>
<evidence type="ECO:0000256" key="5">
    <source>
        <dbReference type="ARBA" id="ARBA00022692"/>
    </source>
</evidence>
<evidence type="ECO:0000256" key="8">
    <source>
        <dbReference type="ARBA" id="ARBA00022989"/>
    </source>
</evidence>
<proteinExistence type="inferred from homology"/>
<comment type="subcellular location">
    <subcellularLocation>
        <location evidence="2 10">Endoplasmic reticulum membrane</location>
        <topology evidence="2 10">Multi-pass membrane protein</topology>
    </subcellularLocation>
</comment>
<dbReference type="InterPro" id="IPR056790">
    <property type="entry name" value="Ribophorin_II_C"/>
</dbReference>
<protein>
    <recommendedName>
        <fullName evidence="10">Dolichyl-diphosphooligosaccharide--protein glycosyltransferase subunit 2</fullName>
    </recommendedName>
    <alternativeName>
        <fullName evidence="10">Ribophorin-2</fullName>
    </alternativeName>
</protein>
<evidence type="ECO:0000259" key="13">
    <source>
        <dbReference type="Pfam" id="PF23861"/>
    </source>
</evidence>
<comment type="pathway">
    <text evidence="3 10">Protein modification; protein glycosylation.</text>
</comment>
<dbReference type="PANTHER" id="PTHR12640:SF0">
    <property type="entry name" value="DOLICHYL-DIPHOSPHOOLIGOSACCHARIDE--PROTEIN GLYCOSYLTRANSFERASE SUBUNIT 2"/>
    <property type="match status" value="1"/>
</dbReference>
<feature type="domain" description="Ribophorin II N-terminal" evidence="11">
    <location>
        <begin position="27"/>
        <end position="306"/>
    </location>
</feature>
<evidence type="ECO:0000259" key="12">
    <source>
        <dbReference type="Pfam" id="PF23860"/>
    </source>
</evidence>
<feature type="domain" description="Ribophorin II third" evidence="12">
    <location>
        <begin position="428"/>
        <end position="551"/>
    </location>
</feature>
<reference evidence="15 16" key="1">
    <citation type="submission" date="2024-09" db="EMBL/GenBank/DDBJ databases">
        <title>Chromosome-scale assembly of Riccia sorocarpa.</title>
        <authorList>
            <person name="Paukszto L."/>
        </authorList>
    </citation>
    <scope>NUCLEOTIDE SEQUENCE [LARGE SCALE GENOMIC DNA]</scope>
    <source>
        <strain evidence="15">LP-2024</strain>
        <tissue evidence="15">Aerial parts of the thallus</tissue>
    </source>
</reference>
<feature type="domain" description="Ribophorin II second" evidence="13">
    <location>
        <begin position="315"/>
        <end position="400"/>
    </location>
</feature>
<feature type="chain" id="PRO_5044527373" description="Dolichyl-diphosphooligosaccharide--protein glycosyltransferase subunit 2" evidence="10">
    <location>
        <begin position="23"/>
        <end position="692"/>
    </location>
</feature>
<keyword evidence="8 10" id="KW-1133">Transmembrane helix</keyword>
<dbReference type="AlphaFoldDB" id="A0ABD3HZZ9"/>
<evidence type="ECO:0000256" key="3">
    <source>
        <dbReference type="ARBA" id="ARBA00004922"/>
    </source>
</evidence>
<dbReference type="InterPro" id="IPR055375">
    <property type="entry name" value="Ribophorin_II_2nd"/>
</dbReference>
<dbReference type="Pfam" id="PF25147">
    <property type="entry name" value="Ribophorin_II_C"/>
    <property type="match status" value="1"/>
</dbReference>
<gene>
    <name evidence="15" type="ORF">R1sor_010445</name>
</gene>
<feature type="transmembrane region" description="Helical" evidence="10">
    <location>
        <begin position="631"/>
        <end position="651"/>
    </location>
</feature>
<dbReference type="GO" id="GO:0006487">
    <property type="term" value="P:protein N-linked glycosylation"/>
    <property type="evidence" value="ECO:0007669"/>
    <property type="project" value="UniProtKB-UniRule"/>
</dbReference>
<keyword evidence="5 10" id="KW-0812">Transmembrane</keyword>
<comment type="function">
    <text evidence="1 10">Subunit of the oligosaccharyl transferase (OST) complex that catalyzes the initial transfer of a defined glycan (Glc(3)Man(9)GlcNAc(2) in eukaryotes) from the lipid carrier dolichol-pyrophosphate to an asparagine residue within an Asn-X-Ser/Thr consensus motif in nascent polypeptide chains, the first step in protein N-glycosylation. N-glycosylation occurs cotranslationally and the complex associates with the Sec61 complex at the channel-forming translocon complex that mediates protein translocation across the endoplasmic reticulum (ER). All subunits are required for a maximal enzyme activity.</text>
</comment>
<comment type="caution">
    <text evidence="15">The sequence shown here is derived from an EMBL/GenBank/DDBJ whole genome shotgun (WGS) entry which is preliminary data.</text>
</comment>
<keyword evidence="6 10" id="KW-0732">Signal</keyword>
<dbReference type="Pfam" id="PF23860">
    <property type="entry name" value="Ribophorin_II_3rd"/>
    <property type="match status" value="1"/>
</dbReference>
<evidence type="ECO:0000256" key="4">
    <source>
        <dbReference type="ARBA" id="ARBA00009038"/>
    </source>
</evidence>
<comment type="similarity">
    <text evidence="4 10">Belongs to the SWP1 family.</text>
</comment>
<dbReference type="InterPro" id="IPR008814">
    <property type="entry name" value="Swp1"/>
</dbReference>
<sequence length="692" mass="74762">MAVVNGIVLVLAVYCSVTLACASLHPLSEAEKVAAKQLFISRDDGSFGSLEETYQAVKSLKLLKSDEVDAVKICNFVARSVNSTCGTKDTFYGIRTAELLHCQDAAKVAESVVPTLIDGLKHAKSLVDLYYTVDALSTIKKHHWSLASHSFAHAVEGVLGRVKALAGSHGTWRFAEDETDSSAKAAGFAFEITAAVIDICGYDSHESEVKFLKAAAQKLIEKSERDEDGAHYFDEFKDDKFSGNGGALIVSATVLRGITALAGVLPDGIKVREEKMFGFARFFLSIGTLDSATEAYYQLEALSALENNRILIPLAVSFTSSVLSLSSHDKLEVIVSTVLGSPFPHALLTIISAHKVGEETAPVLTDQELQSVEGDHKYIFDLVSDFEVGKYDLKIEVKPATAELSYKYSAGDLTSARITVTGKVSVSSIQIAVLDSDTGSPEFTTSLDFSKKEKATLSANHLQKLRVTFDLTSPSGGAYTPQQVFFKLQHESGVEQLFVVTSSGKNFELSLDFLGLVEKFYYLSGAYALELIVGDVTMENSFLWALGSLDLDLPEAPEGATNPPAVRLDATKRFGPKEEIAHVFRQPERRPPAQLSNSFFVLTLLPLVGLLVGLSSVGANLKYLPTSGLPLLSALGFHGGIAAILILYSLFWLKLNLFTTLNILGFLGMFTCVTGYLALSHLAEQSSKVKTA</sequence>
<keyword evidence="7 10" id="KW-0256">Endoplasmic reticulum</keyword>
<dbReference type="EMBL" id="JBJQOH010000002">
    <property type="protein sequence ID" value="KAL3696369.1"/>
    <property type="molecule type" value="Genomic_DNA"/>
</dbReference>
<evidence type="ECO:0000256" key="10">
    <source>
        <dbReference type="RuleBase" id="RU366029"/>
    </source>
</evidence>
<keyword evidence="9 10" id="KW-0472">Membrane</keyword>
<dbReference type="InterPro" id="IPR055374">
    <property type="entry name" value="Ribophorin_II_3rd"/>
</dbReference>
<feature type="transmembrane region" description="Helical" evidence="10">
    <location>
        <begin position="599"/>
        <end position="619"/>
    </location>
</feature>
<dbReference type="Pfam" id="PF23861">
    <property type="entry name" value="Ribophorin_II_2nd"/>
    <property type="match status" value="1"/>
</dbReference>
<feature type="domain" description="Ribophorin II C-terminal" evidence="14">
    <location>
        <begin position="584"/>
        <end position="685"/>
    </location>
</feature>